<keyword evidence="2" id="KW-0614">Plasmid</keyword>
<proteinExistence type="predicted"/>
<dbReference type="EMBL" id="LR536452">
    <property type="protein sequence ID" value="VFU17674.1"/>
    <property type="molecule type" value="Genomic_DNA"/>
</dbReference>
<accession>A0A4U8Z7S6</accession>
<evidence type="ECO:0000313" key="3">
    <source>
        <dbReference type="Proteomes" id="UP000294360"/>
    </source>
</evidence>
<gene>
    <name evidence="2" type="ORF">MTUNDRAET4_0191</name>
</gene>
<dbReference type="AlphaFoldDB" id="A0A4U8Z7S6"/>
<geneLocation type="plasmid" evidence="2 3">
    <name>3</name>
</geneLocation>
<dbReference type="Proteomes" id="UP000294360">
    <property type="component" value="Plasmid 3"/>
</dbReference>
<evidence type="ECO:0000256" key="1">
    <source>
        <dbReference type="SAM" id="MobiDB-lite"/>
    </source>
</evidence>
<dbReference type="KEGG" id="mtun:MTUNDRAET4_0191.2"/>
<evidence type="ECO:0000313" key="2">
    <source>
        <dbReference type="EMBL" id="VFU17674.1"/>
    </source>
</evidence>
<organism evidence="2 3">
    <name type="scientific">Methylocella tundrae</name>
    <dbReference type="NCBI Taxonomy" id="227605"/>
    <lineage>
        <taxon>Bacteria</taxon>
        <taxon>Pseudomonadati</taxon>
        <taxon>Pseudomonadota</taxon>
        <taxon>Alphaproteobacteria</taxon>
        <taxon>Hyphomicrobiales</taxon>
        <taxon>Beijerinckiaceae</taxon>
        <taxon>Methylocella</taxon>
    </lineage>
</organism>
<feature type="region of interest" description="Disordered" evidence="1">
    <location>
        <begin position="1"/>
        <end position="22"/>
    </location>
</feature>
<reference evidence="2 3" key="1">
    <citation type="submission" date="2019-03" db="EMBL/GenBank/DDBJ databases">
        <authorList>
            <person name="Kox A.R. M."/>
        </authorList>
    </citation>
    <scope>NUCLEOTIDE SEQUENCE [LARGE SCALE GENOMIC DNA]</scope>
    <source>
        <strain evidence="2">MTUNDRAET4 annotated genome</strain>
        <plasmid evidence="3">3</plasmid>
    </source>
</reference>
<sequence length="109" mass="11613">MPSVHSEPSVEGSPSARASVSPSGRAFVLSLARAPGVLSRRTLLKGEEFALGDAKISDLRLQLSDLRVDLFDCGGHDAFPYVDGATAGFQFGWTEMADFGDHEMARALS</sequence>
<protein>
    <submittedName>
        <fullName evidence="2">Uncharacterized protein</fullName>
    </submittedName>
</protein>
<name>A0A4U8Z7S6_METTU</name>